<gene>
    <name evidence="1" type="ORF">SDC9_195721</name>
</gene>
<organism evidence="1">
    <name type="scientific">bioreactor metagenome</name>
    <dbReference type="NCBI Taxonomy" id="1076179"/>
    <lineage>
        <taxon>unclassified sequences</taxon>
        <taxon>metagenomes</taxon>
        <taxon>ecological metagenomes</taxon>
    </lineage>
</organism>
<dbReference type="EMBL" id="VSSQ01110141">
    <property type="protein sequence ID" value="MPN48117.1"/>
    <property type="molecule type" value="Genomic_DNA"/>
</dbReference>
<accession>A0A645I9W1</accession>
<comment type="caution">
    <text evidence="1">The sequence shown here is derived from an EMBL/GenBank/DDBJ whole genome shotgun (WGS) entry which is preliminary data.</text>
</comment>
<reference evidence="1" key="1">
    <citation type="submission" date="2019-08" db="EMBL/GenBank/DDBJ databases">
        <authorList>
            <person name="Kucharzyk K."/>
            <person name="Murdoch R.W."/>
            <person name="Higgins S."/>
            <person name="Loffler F."/>
        </authorList>
    </citation>
    <scope>NUCLEOTIDE SEQUENCE</scope>
</reference>
<dbReference type="AlphaFoldDB" id="A0A645I9W1"/>
<name>A0A645I9W1_9ZZZZ</name>
<sequence>MCHRKQQGEVTTDSFLFYNFGRLNAFPGRSKLDQHPFTRDAYRLVKGNYFAGFAHGALGIEGQTGIHLGGNTSGNNFEYLKSEVNRQFVHGFA</sequence>
<protein>
    <submittedName>
        <fullName evidence="1">Uncharacterized protein</fullName>
    </submittedName>
</protein>
<evidence type="ECO:0000313" key="1">
    <source>
        <dbReference type="EMBL" id="MPN48117.1"/>
    </source>
</evidence>
<proteinExistence type="predicted"/>